<name>E1QY56_OLSUV</name>
<evidence type="ECO:0000259" key="4">
    <source>
        <dbReference type="SMART" id="SM00421"/>
    </source>
</evidence>
<dbReference type="PROSITE" id="PS00583">
    <property type="entry name" value="PFKB_KINASES_1"/>
    <property type="match status" value="1"/>
</dbReference>
<dbReference type="GO" id="GO:0016301">
    <property type="term" value="F:kinase activity"/>
    <property type="evidence" value="ECO:0007669"/>
    <property type="project" value="UniProtKB-KW"/>
</dbReference>
<accession>E1QY56</accession>
<evidence type="ECO:0000256" key="2">
    <source>
        <dbReference type="ARBA" id="ARBA00022777"/>
    </source>
</evidence>
<dbReference type="InterPro" id="IPR036390">
    <property type="entry name" value="WH_DNA-bd_sf"/>
</dbReference>
<dbReference type="eggNOG" id="COG1522">
    <property type="taxonomic scope" value="Bacteria"/>
</dbReference>
<dbReference type="Pfam" id="PF13412">
    <property type="entry name" value="HTH_24"/>
    <property type="match status" value="1"/>
</dbReference>
<evidence type="ECO:0000313" key="5">
    <source>
        <dbReference type="EMBL" id="ADK67320.1"/>
    </source>
</evidence>
<reference evidence="5 6" key="1">
    <citation type="journal article" date="2010" name="Stand. Genomic Sci.">
        <title>Complete genome sequence of Olsenella uli type strain (VPI D76D-27C).</title>
        <authorList>
            <person name="Goker M."/>
            <person name="Held B."/>
            <person name="Lucas S."/>
            <person name="Nolan M."/>
            <person name="Yasawong M."/>
            <person name="Glavina Del Rio T."/>
            <person name="Tice H."/>
            <person name="Cheng J.F."/>
            <person name="Bruce D."/>
            <person name="Detter J.C."/>
            <person name="Tapia R."/>
            <person name="Han C."/>
            <person name="Goodwin L."/>
            <person name="Pitluck S."/>
            <person name="Liolios K."/>
            <person name="Ivanova N."/>
            <person name="Mavromatis K."/>
            <person name="Mikhailova N."/>
            <person name="Pati A."/>
            <person name="Chen A."/>
            <person name="Palaniappan K."/>
            <person name="Land M."/>
            <person name="Hauser L."/>
            <person name="Chang Y.J."/>
            <person name="Jeffries C.D."/>
            <person name="Rohde M."/>
            <person name="Sikorski J."/>
            <person name="Pukall R."/>
            <person name="Woyke T."/>
            <person name="Bristow J."/>
            <person name="Eisen J.A."/>
            <person name="Markowitz V."/>
            <person name="Hugenholtz P."/>
            <person name="Kyrpides N.C."/>
            <person name="Klenk H.P."/>
            <person name="Lapidus A."/>
        </authorList>
    </citation>
    <scope>NUCLEOTIDE SEQUENCE [LARGE SCALE GENOMIC DNA]</scope>
    <source>
        <strain evidence="6">ATCC 49627 / DSM 7084 / CIP 109912 / JCM 12494 / NCIMB 702895 / VPI D76D-27C</strain>
    </source>
</reference>
<dbReference type="PANTHER" id="PTHR10584">
    <property type="entry name" value="SUGAR KINASE"/>
    <property type="match status" value="1"/>
</dbReference>
<dbReference type="eggNOG" id="COG0524">
    <property type="taxonomic scope" value="Bacteria"/>
</dbReference>
<gene>
    <name evidence="5" type="ordered locus">Olsu_0188</name>
</gene>
<evidence type="ECO:0000256" key="1">
    <source>
        <dbReference type="ARBA" id="ARBA00022679"/>
    </source>
</evidence>
<dbReference type="STRING" id="633147.Olsu_0188"/>
<feature type="domain" description="HTH luxR-type" evidence="4">
    <location>
        <begin position="1"/>
        <end position="60"/>
    </location>
</feature>
<feature type="region of interest" description="Disordered" evidence="3">
    <location>
        <begin position="79"/>
        <end position="98"/>
    </location>
</feature>
<feature type="compositionally biased region" description="Polar residues" evidence="3">
    <location>
        <begin position="86"/>
        <end position="95"/>
    </location>
</feature>
<proteinExistence type="predicted"/>
<dbReference type="HOGENOM" id="CLU_027634_11_2_11"/>
<organism evidence="5 6">
    <name type="scientific">Olsenella uli (strain ATCC 49627 / DSM 7084 / CCUG 31166 / CIP 109912 / JCM 12494 / LMG 11480 / NCIMB 702895 / VPI D76D-27C)</name>
    <name type="common">Lactobacillus uli</name>
    <dbReference type="NCBI Taxonomy" id="633147"/>
    <lineage>
        <taxon>Bacteria</taxon>
        <taxon>Bacillati</taxon>
        <taxon>Actinomycetota</taxon>
        <taxon>Coriobacteriia</taxon>
        <taxon>Coriobacteriales</taxon>
        <taxon>Atopobiaceae</taxon>
        <taxon>Olsenella</taxon>
    </lineage>
</organism>
<keyword evidence="6" id="KW-1185">Reference proteome</keyword>
<dbReference type="EMBL" id="CP002106">
    <property type="protein sequence ID" value="ADK67320.1"/>
    <property type="molecule type" value="Genomic_DNA"/>
</dbReference>
<dbReference type="GeneID" id="78511666"/>
<dbReference type="AlphaFoldDB" id="E1QY56"/>
<dbReference type="InterPro" id="IPR000792">
    <property type="entry name" value="Tscrpt_reg_LuxR_C"/>
</dbReference>
<dbReference type="RefSeq" id="WP_013251072.1">
    <property type="nucleotide sequence ID" value="NC_014363.1"/>
</dbReference>
<dbReference type="InterPro" id="IPR036388">
    <property type="entry name" value="WH-like_DNA-bd_sf"/>
</dbReference>
<dbReference type="GO" id="GO:0006355">
    <property type="term" value="P:regulation of DNA-templated transcription"/>
    <property type="evidence" value="ECO:0007669"/>
    <property type="project" value="InterPro"/>
</dbReference>
<dbReference type="PANTHER" id="PTHR10584:SF166">
    <property type="entry name" value="RIBOKINASE"/>
    <property type="match status" value="1"/>
</dbReference>
<dbReference type="CDD" id="cd01941">
    <property type="entry name" value="YeiC_kinase_like"/>
    <property type="match status" value="1"/>
</dbReference>
<dbReference type="SUPFAM" id="SSF53613">
    <property type="entry name" value="Ribokinase-like"/>
    <property type="match status" value="1"/>
</dbReference>
<keyword evidence="2" id="KW-0418">Kinase</keyword>
<dbReference type="Gene3D" id="1.10.10.10">
    <property type="entry name" value="Winged helix-like DNA-binding domain superfamily/Winged helix DNA-binding domain"/>
    <property type="match status" value="1"/>
</dbReference>
<dbReference type="PROSITE" id="PS00584">
    <property type="entry name" value="PFKB_KINASES_2"/>
    <property type="match status" value="1"/>
</dbReference>
<dbReference type="Pfam" id="PF00294">
    <property type="entry name" value="PfkB"/>
    <property type="match status" value="1"/>
</dbReference>
<keyword evidence="1" id="KW-0808">Transferase</keyword>
<evidence type="ECO:0000313" key="6">
    <source>
        <dbReference type="Proteomes" id="UP000000333"/>
    </source>
</evidence>
<dbReference type="Gene3D" id="3.40.1190.20">
    <property type="match status" value="1"/>
</dbReference>
<sequence>MDSLTERERQILSWIEENPAVTQSELAGRAGISRSSVAVHVSSLMRKGAILGRRYVVRKAPYVTVVGGANLDIGGRPFQELRQRDSNPGSVTTSPGGAGRNIAHNLALLGQDVRLVSAFGTDERAALLTGACRSAGIDISSSLTVSGGTTSTYLFVADRRGDMSVAVADMRIFDELTPAFLERHLDALDRADVCVIDANLPVASIRYLSEHVRAPLFCDPVSTAKAEKLGGVLGRLHTLKPNRLEAEVLTGVHISDRTSLDRAVDRLLGTGLERVFVSLGSEGVLCADHTHRTLLPPLETRVANTTGAGDAMMAAITWSWLCGHSLEEGGRAGIAAAAICVESPDTISASMSEDALLARMETCTTE</sequence>
<dbReference type="InterPro" id="IPR011611">
    <property type="entry name" value="PfkB_dom"/>
</dbReference>
<dbReference type="PATRIC" id="fig|633147.7.peg.1685"/>
<dbReference type="Proteomes" id="UP000000333">
    <property type="component" value="Chromosome"/>
</dbReference>
<protein>
    <submittedName>
        <fullName evidence="5">Transcriptional regulator, MarR family</fullName>
    </submittedName>
</protein>
<dbReference type="KEGG" id="ols:Olsu_0188"/>
<dbReference type="SUPFAM" id="SSF46785">
    <property type="entry name" value="Winged helix' DNA-binding domain"/>
    <property type="match status" value="1"/>
</dbReference>
<dbReference type="InterPro" id="IPR029056">
    <property type="entry name" value="Ribokinase-like"/>
</dbReference>
<evidence type="ECO:0000256" key="3">
    <source>
        <dbReference type="SAM" id="MobiDB-lite"/>
    </source>
</evidence>
<dbReference type="InterPro" id="IPR002173">
    <property type="entry name" value="Carboh/pur_kinase_PfkB_CS"/>
</dbReference>
<dbReference type="SMART" id="SM00421">
    <property type="entry name" value="HTH_LUXR"/>
    <property type="match status" value="1"/>
</dbReference>